<accession>A0A9Q0CC63</accession>
<evidence type="ECO:0000313" key="3">
    <source>
        <dbReference type="Proteomes" id="UP001151287"/>
    </source>
</evidence>
<name>A0A9Q0CC63_9POAL</name>
<dbReference type="Pfam" id="PF15243">
    <property type="entry name" value="ANAPC15"/>
    <property type="match status" value="1"/>
</dbReference>
<feature type="compositionally biased region" description="Acidic residues" evidence="1">
    <location>
        <begin position="72"/>
        <end position="97"/>
    </location>
</feature>
<dbReference type="OrthoDB" id="766467at2759"/>
<proteinExistence type="predicted"/>
<dbReference type="EMBL" id="JAMQYH010000004">
    <property type="protein sequence ID" value="KAJ1691191.1"/>
    <property type="molecule type" value="Genomic_DNA"/>
</dbReference>
<organism evidence="2 3">
    <name type="scientific">Rhynchospora breviuscula</name>
    <dbReference type="NCBI Taxonomy" id="2022672"/>
    <lineage>
        <taxon>Eukaryota</taxon>
        <taxon>Viridiplantae</taxon>
        <taxon>Streptophyta</taxon>
        <taxon>Embryophyta</taxon>
        <taxon>Tracheophyta</taxon>
        <taxon>Spermatophyta</taxon>
        <taxon>Magnoliopsida</taxon>
        <taxon>Liliopsida</taxon>
        <taxon>Poales</taxon>
        <taxon>Cyperaceae</taxon>
        <taxon>Cyperoideae</taxon>
        <taxon>Rhynchosporeae</taxon>
        <taxon>Rhynchospora</taxon>
    </lineage>
</organism>
<dbReference type="InterPro" id="IPR026182">
    <property type="entry name" value="ANAPC15"/>
</dbReference>
<keyword evidence="3" id="KW-1185">Reference proteome</keyword>
<gene>
    <name evidence="2" type="ORF">LUZ63_015346</name>
</gene>
<protein>
    <submittedName>
        <fullName evidence="2">Uncharacterized protein</fullName>
    </submittedName>
</protein>
<dbReference type="GO" id="GO:0005680">
    <property type="term" value="C:anaphase-promoting complex"/>
    <property type="evidence" value="ECO:0007669"/>
    <property type="project" value="InterPro"/>
</dbReference>
<evidence type="ECO:0000256" key="1">
    <source>
        <dbReference type="SAM" id="MobiDB-lite"/>
    </source>
</evidence>
<dbReference type="GO" id="GO:0090266">
    <property type="term" value="P:regulation of mitotic cell cycle spindle assembly checkpoint"/>
    <property type="evidence" value="ECO:0007669"/>
    <property type="project" value="InterPro"/>
</dbReference>
<dbReference type="PANTHER" id="PTHR37771">
    <property type="entry name" value="OS02G0593400 PROTEIN"/>
    <property type="match status" value="1"/>
</dbReference>
<dbReference type="Proteomes" id="UP001151287">
    <property type="component" value="Unassembled WGS sequence"/>
</dbReference>
<evidence type="ECO:0000313" key="2">
    <source>
        <dbReference type="EMBL" id="KAJ1691191.1"/>
    </source>
</evidence>
<dbReference type="PANTHER" id="PTHR37771:SF2">
    <property type="entry name" value="OS02G0593400 PROTEIN"/>
    <property type="match status" value="1"/>
</dbReference>
<feature type="region of interest" description="Disordered" evidence="1">
    <location>
        <begin position="66"/>
        <end position="97"/>
    </location>
</feature>
<reference evidence="2" key="1">
    <citation type="journal article" date="2022" name="Cell">
        <title>Repeat-based holocentromeres influence genome architecture and karyotype evolution.</title>
        <authorList>
            <person name="Hofstatter P.G."/>
            <person name="Thangavel G."/>
            <person name="Lux T."/>
            <person name="Neumann P."/>
            <person name="Vondrak T."/>
            <person name="Novak P."/>
            <person name="Zhang M."/>
            <person name="Costa L."/>
            <person name="Castellani M."/>
            <person name="Scott A."/>
            <person name="Toegelov H."/>
            <person name="Fuchs J."/>
            <person name="Mata-Sucre Y."/>
            <person name="Dias Y."/>
            <person name="Vanzela A.L.L."/>
            <person name="Huettel B."/>
            <person name="Almeida C.C.S."/>
            <person name="Simkova H."/>
            <person name="Souza G."/>
            <person name="Pedrosa-Harand A."/>
            <person name="Macas J."/>
            <person name="Mayer K.F.X."/>
            <person name="Houben A."/>
            <person name="Marques A."/>
        </authorList>
    </citation>
    <scope>NUCLEOTIDE SEQUENCE</scope>
    <source>
        <strain evidence="2">RhyBre1mFocal</strain>
    </source>
</reference>
<sequence length="97" mass="10756">MLQFPAMMRQFPATPILPTTTLLPVVAVPQEEEMLLSMAESDLEEKLNDIRKARSNLVIIGKAGSESCKEEMEADGDDEEGDHVDESDAEDFEQETA</sequence>
<comment type="caution">
    <text evidence="2">The sequence shown here is derived from an EMBL/GenBank/DDBJ whole genome shotgun (WGS) entry which is preliminary data.</text>
</comment>
<dbReference type="AlphaFoldDB" id="A0A9Q0CC63"/>